<dbReference type="AlphaFoldDB" id="A0A8J2YMC3"/>
<evidence type="ECO:0000259" key="5">
    <source>
        <dbReference type="PROSITE" id="PS50931"/>
    </source>
</evidence>
<dbReference type="Pfam" id="PF03466">
    <property type="entry name" value="LysR_substrate"/>
    <property type="match status" value="1"/>
</dbReference>
<protein>
    <submittedName>
        <fullName evidence="6">LysR family transcriptional regulator</fullName>
    </submittedName>
</protein>
<accession>A0A8J2YMC3</accession>
<dbReference type="InterPro" id="IPR036388">
    <property type="entry name" value="WH-like_DNA-bd_sf"/>
</dbReference>
<evidence type="ECO:0000256" key="2">
    <source>
        <dbReference type="ARBA" id="ARBA00023015"/>
    </source>
</evidence>
<sequence length="288" mass="31753">MNIKSLRAFIAILDQGSFQTAAGVLNTVQSNVTAHVRKLEEELGCKLIERQGAIRTTADGAELEPVARDILRLHDHAAMRLRSRGRIAGTLRIGSMETTAARRLPPILLSFGRRYPDVRLSLIAGSTGVLEEKLIRREIDCAFMAKSMDGVFDARVVFDEKLLLARPEPCADPFEPENLKAYPLLAFREGCSYRERAERLFRHRGVSPVIHDFGSLDAIVGCLRAGMGQAVLPESYFTGAAMDGHPFHAYPLPRNFGHCPTYLVSSRDAASALVAEFAKVFVDRAEGT</sequence>
<reference evidence="6" key="1">
    <citation type="journal article" date="2014" name="Int. J. Syst. Evol. Microbiol.">
        <title>Complete genome sequence of Corynebacterium casei LMG S-19264T (=DSM 44701T), isolated from a smear-ripened cheese.</title>
        <authorList>
            <consortium name="US DOE Joint Genome Institute (JGI-PGF)"/>
            <person name="Walter F."/>
            <person name="Albersmeier A."/>
            <person name="Kalinowski J."/>
            <person name="Ruckert C."/>
        </authorList>
    </citation>
    <scope>NUCLEOTIDE SEQUENCE</scope>
    <source>
        <strain evidence="6">CCM 7684</strain>
    </source>
</reference>
<comment type="caution">
    <text evidence="6">The sequence shown here is derived from an EMBL/GenBank/DDBJ whole genome shotgun (WGS) entry which is preliminary data.</text>
</comment>
<dbReference type="InterPro" id="IPR000847">
    <property type="entry name" value="LysR_HTH_N"/>
</dbReference>
<dbReference type="GO" id="GO:0000976">
    <property type="term" value="F:transcription cis-regulatory region binding"/>
    <property type="evidence" value="ECO:0007669"/>
    <property type="project" value="TreeGrafter"/>
</dbReference>
<dbReference type="SUPFAM" id="SSF53850">
    <property type="entry name" value="Periplasmic binding protein-like II"/>
    <property type="match status" value="1"/>
</dbReference>
<dbReference type="PANTHER" id="PTHR30126:SF40">
    <property type="entry name" value="HTH-TYPE TRANSCRIPTIONAL REGULATOR GLTR"/>
    <property type="match status" value="1"/>
</dbReference>
<proteinExistence type="inferred from homology"/>
<name>A0A8J2YMC3_9RHOB</name>
<evidence type="ECO:0000256" key="4">
    <source>
        <dbReference type="ARBA" id="ARBA00023163"/>
    </source>
</evidence>
<dbReference type="EMBL" id="BMCP01000005">
    <property type="protein sequence ID" value="GGE52009.1"/>
    <property type="molecule type" value="Genomic_DNA"/>
</dbReference>
<dbReference type="Proteomes" id="UP000602745">
    <property type="component" value="Unassembled WGS sequence"/>
</dbReference>
<reference evidence="6" key="2">
    <citation type="submission" date="2020-09" db="EMBL/GenBank/DDBJ databases">
        <authorList>
            <person name="Sun Q."/>
            <person name="Sedlacek I."/>
        </authorList>
    </citation>
    <scope>NUCLEOTIDE SEQUENCE</scope>
    <source>
        <strain evidence="6">CCM 7684</strain>
    </source>
</reference>
<dbReference type="InterPro" id="IPR005119">
    <property type="entry name" value="LysR_subst-bd"/>
</dbReference>
<keyword evidence="4" id="KW-0804">Transcription</keyword>
<dbReference type="Gene3D" id="3.40.190.290">
    <property type="match status" value="1"/>
</dbReference>
<keyword evidence="7" id="KW-1185">Reference proteome</keyword>
<evidence type="ECO:0000256" key="1">
    <source>
        <dbReference type="ARBA" id="ARBA00009437"/>
    </source>
</evidence>
<organism evidence="6 7">
    <name type="scientific">Agaricicola taiwanensis</name>
    <dbReference type="NCBI Taxonomy" id="591372"/>
    <lineage>
        <taxon>Bacteria</taxon>
        <taxon>Pseudomonadati</taxon>
        <taxon>Pseudomonadota</taxon>
        <taxon>Alphaproteobacteria</taxon>
        <taxon>Rhodobacterales</taxon>
        <taxon>Paracoccaceae</taxon>
        <taxon>Agaricicola</taxon>
    </lineage>
</organism>
<evidence type="ECO:0000313" key="6">
    <source>
        <dbReference type="EMBL" id="GGE52009.1"/>
    </source>
</evidence>
<dbReference type="RefSeq" id="WP_188410768.1">
    <property type="nucleotide sequence ID" value="NZ_BMCP01000005.1"/>
</dbReference>
<evidence type="ECO:0000313" key="7">
    <source>
        <dbReference type="Proteomes" id="UP000602745"/>
    </source>
</evidence>
<keyword evidence="2" id="KW-0805">Transcription regulation</keyword>
<dbReference type="GO" id="GO:0003700">
    <property type="term" value="F:DNA-binding transcription factor activity"/>
    <property type="evidence" value="ECO:0007669"/>
    <property type="project" value="InterPro"/>
</dbReference>
<dbReference type="Gene3D" id="1.10.10.10">
    <property type="entry name" value="Winged helix-like DNA-binding domain superfamily/Winged helix DNA-binding domain"/>
    <property type="match status" value="1"/>
</dbReference>
<keyword evidence="3" id="KW-0238">DNA-binding</keyword>
<evidence type="ECO:0000256" key="3">
    <source>
        <dbReference type="ARBA" id="ARBA00023125"/>
    </source>
</evidence>
<dbReference type="Pfam" id="PF00126">
    <property type="entry name" value="HTH_1"/>
    <property type="match status" value="1"/>
</dbReference>
<feature type="domain" description="HTH lysR-type" evidence="5">
    <location>
        <begin position="1"/>
        <end position="57"/>
    </location>
</feature>
<dbReference type="InterPro" id="IPR036390">
    <property type="entry name" value="WH_DNA-bd_sf"/>
</dbReference>
<comment type="similarity">
    <text evidence="1">Belongs to the LysR transcriptional regulatory family.</text>
</comment>
<dbReference type="SUPFAM" id="SSF46785">
    <property type="entry name" value="Winged helix' DNA-binding domain"/>
    <property type="match status" value="1"/>
</dbReference>
<dbReference type="PROSITE" id="PS50931">
    <property type="entry name" value="HTH_LYSR"/>
    <property type="match status" value="1"/>
</dbReference>
<dbReference type="PANTHER" id="PTHR30126">
    <property type="entry name" value="HTH-TYPE TRANSCRIPTIONAL REGULATOR"/>
    <property type="match status" value="1"/>
</dbReference>
<gene>
    <name evidence="6" type="primary">oxyR</name>
    <name evidence="6" type="ORF">GCM10007276_31340</name>
</gene>